<dbReference type="EMBL" id="CAJVPW010077073">
    <property type="protein sequence ID" value="CAG8798513.1"/>
    <property type="molecule type" value="Genomic_DNA"/>
</dbReference>
<comment type="caution">
    <text evidence="1">The sequence shown here is derived from an EMBL/GenBank/DDBJ whole genome shotgun (WGS) entry which is preliminary data.</text>
</comment>
<accession>A0ACA9RLX2</accession>
<keyword evidence="2" id="KW-1185">Reference proteome</keyword>
<feature type="non-terminal residue" evidence="1">
    <location>
        <position position="63"/>
    </location>
</feature>
<proteinExistence type="predicted"/>
<gene>
    <name evidence="1" type="ORF">SPELUC_LOCUS17845</name>
</gene>
<protein>
    <submittedName>
        <fullName evidence="1">17888_t:CDS:1</fullName>
    </submittedName>
</protein>
<feature type="non-terminal residue" evidence="1">
    <location>
        <position position="1"/>
    </location>
</feature>
<evidence type="ECO:0000313" key="1">
    <source>
        <dbReference type="EMBL" id="CAG8798513.1"/>
    </source>
</evidence>
<organism evidence="1 2">
    <name type="scientific">Cetraspora pellucida</name>
    <dbReference type="NCBI Taxonomy" id="1433469"/>
    <lineage>
        <taxon>Eukaryota</taxon>
        <taxon>Fungi</taxon>
        <taxon>Fungi incertae sedis</taxon>
        <taxon>Mucoromycota</taxon>
        <taxon>Glomeromycotina</taxon>
        <taxon>Glomeromycetes</taxon>
        <taxon>Diversisporales</taxon>
        <taxon>Gigasporaceae</taxon>
        <taxon>Cetraspora</taxon>
    </lineage>
</organism>
<evidence type="ECO:0000313" key="2">
    <source>
        <dbReference type="Proteomes" id="UP000789366"/>
    </source>
</evidence>
<name>A0ACA9RLX2_9GLOM</name>
<sequence length="63" mass="7534">SESTNFDSYKLKRKQQKAMQRAQVYLPLLETDKYFEESFMGIDFTYGHPYIDNSGYKILLDRD</sequence>
<dbReference type="Proteomes" id="UP000789366">
    <property type="component" value="Unassembled WGS sequence"/>
</dbReference>
<reference evidence="1" key="1">
    <citation type="submission" date="2021-06" db="EMBL/GenBank/DDBJ databases">
        <authorList>
            <person name="Kallberg Y."/>
            <person name="Tangrot J."/>
            <person name="Rosling A."/>
        </authorList>
    </citation>
    <scope>NUCLEOTIDE SEQUENCE</scope>
    <source>
        <strain evidence="1">28 12/20/2015</strain>
    </source>
</reference>